<proteinExistence type="predicted"/>
<evidence type="ECO:0000313" key="3">
    <source>
        <dbReference type="Proteomes" id="UP000095229"/>
    </source>
</evidence>
<dbReference type="PATRIC" id="fig|45071.6.peg.1652"/>
<dbReference type="RefSeq" id="WP_237759364.1">
    <property type="nucleotide sequence ID" value="NZ_CAAAIE010000006.1"/>
</dbReference>
<name>A0A1E5JQI6_9GAMM</name>
<feature type="compositionally biased region" description="Polar residues" evidence="1">
    <location>
        <begin position="443"/>
        <end position="453"/>
    </location>
</feature>
<feature type="region of interest" description="Disordered" evidence="1">
    <location>
        <begin position="466"/>
        <end position="490"/>
    </location>
</feature>
<dbReference type="AlphaFoldDB" id="A0A1E5JQI6"/>
<evidence type="ECO:0000313" key="2">
    <source>
        <dbReference type="EMBL" id="OEH46775.1"/>
    </source>
</evidence>
<feature type="region of interest" description="Disordered" evidence="1">
    <location>
        <begin position="441"/>
        <end position="460"/>
    </location>
</feature>
<organism evidence="2 3">
    <name type="scientific">Legionella parisiensis</name>
    <dbReference type="NCBI Taxonomy" id="45071"/>
    <lineage>
        <taxon>Bacteria</taxon>
        <taxon>Pseudomonadati</taxon>
        <taxon>Pseudomonadota</taxon>
        <taxon>Gammaproteobacteria</taxon>
        <taxon>Legionellales</taxon>
        <taxon>Legionellaceae</taxon>
        <taxon>Legionella</taxon>
    </lineage>
</organism>
<comment type="caution">
    <text evidence="2">The sequence shown here is derived from an EMBL/GenBank/DDBJ whole genome shotgun (WGS) entry which is preliminary data.</text>
</comment>
<evidence type="ECO:0000256" key="1">
    <source>
        <dbReference type="SAM" id="MobiDB-lite"/>
    </source>
</evidence>
<protein>
    <submittedName>
        <fullName evidence="2">Uncharacterized protein</fullName>
    </submittedName>
</protein>
<gene>
    <name evidence="2" type="ORF">lpari_02243</name>
</gene>
<feature type="compositionally biased region" description="Basic and acidic residues" evidence="1">
    <location>
        <begin position="473"/>
        <end position="483"/>
    </location>
</feature>
<dbReference type="EMBL" id="LSOG01000062">
    <property type="protein sequence ID" value="OEH46775.1"/>
    <property type="molecule type" value="Genomic_DNA"/>
</dbReference>
<reference evidence="2 3" key="1">
    <citation type="submission" date="2016-02" db="EMBL/GenBank/DDBJ databases">
        <title>Secondary metabolites in Legionella.</title>
        <authorList>
            <person name="Tobias N.J."/>
            <person name="Bode H.B."/>
        </authorList>
    </citation>
    <scope>NUCLEOTIDE SEQUENCE [LARGE SCALE GENOMIC DNA]</scope>
    <source>
        <strain evidence="2 3">DSM 19216</strain>
    </source>
</reference>
<sequence length="490" mass="56751">MQDKEEMSRSRGYEISHDNNLKRDTMISMVKELTKFSRGQWPLDEKINIILEELAFFASINEFQNALFALNRLASQIKRFSDEQEFFEFLKKETEYSVINTPQVAYFFLLMNEVIKKQNKLIAAGSEEDKNLDDLLLPFCFLSNSKKGLKALTTLLPPHTVDRGFQSEFNNDVAKLDSLFNIFRSYKECWRNDRYFYRFANNLPSWDSLYIESFHDIFNDIADEDYINNILNNIQQRLKICKEHSFPAFIHYNTADVGALFLKINRYLGGDNLIQKKIEEQIASGAKMRSFNEECRRAGSKTLLLGGTYGNGCVLAAAQKLGKTIFTKTNGYFQASNPHCRWVNYHKKPYLHENSLIDPQITEGFNPYDAQQNVEKTGFSEFPALLLVSHRYGGNFLSSELKQVRVLSSLPREQQRKLILSECVDYSKLATVKPSALSRIRRQNAQQNTQSPQWPILSWMHNGSRPKVTLKKHREDNAKKDLSSTRNMTP</sequence>
<dbReference type="Proteomes" id="UP000095229">
    <property type="component" value="Unassembled WGS sequence"/>
</dbReference>
<accession>A0A1E5JQI6</accession>
<keyword evidence="3" id="KW-1185">Reference proteome</keyword>